<sequence length="131" mass="15319">MSRDEVIAVVRLDKWLWAARFFKTRALAQEAIERGRVKVNDSVAKPSRDIRGGERMHIVVGELTWEVEVLGVNDQRRPASEARLLYRETPEGAARRMTQIEQRRLAPEPSFDLQGRPTKKDRRLLQRWRGE</sequence>
<dbReference type="Pfam" id="PF01479">
    <property type="entry name" value="S4"/>
    <property type="match status" value="1"/>
</dbReference>
<keyword evidence="8" id="KW-1185">Reference proteome</keyword>
<dbReference type="Proteomes" id="UP001595556">
    <property type="component" value="Unassembled WGS sequence"/>
</dbReference>
<reference evidence="8" key="1">
    <citation type="journal article" date="2019" name="Int. J. Syst. Evol. Microbiol.">
        <title>The Global Catalogue of Microorganisms (GCM) 10K type strain sequencing project: providing services to taxonomists for standard genome sequencing and annotation.</title>
        <authorList>
            <consortium name="The Broad Institute Genomics Platform"/>
            <consortium name="The Broad Institute Genome Sequencing Center for Infectious Disease"/>
            <person name="Wu L."/>
            <person name="Ma J."/>
        </authorList>
    </citation>
    <scope>NUCLEOTIDE SEQUENCE [LARGE SCALE GENOMIC DNA]</scope>
    <source>
        <strain evidence="8">KCTC 52168</strain>
    </source>
</reference>
<protein>
    <submittedName>
        <fullName evidence="7">RNA-binding S4 domain-containing protein</fullName>
    </submittedName>
</protein>
<evidence type="ECO:0000256" key="1">
    <source>
        <dbReference type="ARBA" id="ARBA00008396"/>
    </source>
</evidence>
<keyword evidence="2 4" id="KW-0694">RNA-binding</keyword>
<comment type="caution">
    <text evidence="7">The sequence shown here is derived from an EMBL/GenBank/DDBJ whole genome shotgun (WGS) entry which is preliminary data.</text>
</comment>
<dbReference type="EMBL" id="JBHRTI010000010">
    <property type="protein sequence ID" value="MFC3149066.1"/>
    <property type="molecule type" value="Genomic_DNA"/>
</dbReference>
<dbReference type="PROSITE" id="PS50889">
    <property type="entry name" value="S4"/>
    <property type="match status" value="1"/>
</dbReference>
<dbReference type="SMART" id="SM00363">
    <property type="entry name" value="S4"/>
    <property type="match status" value="1"/>
</dbReference>
<accession>A0ABV7HBX6</accession>
<dbReference type="InterPro" id="IPR002942">
    <property type="entry name" value="S4_RNA-bd"/>
</dbReference>
<feature type="compositionally biased region" description="Basic residues" evidence="5">
    <location>
        <begin position="117"/>
        <end position="131"/>
    </location>
</feature>
<dbReference type="SUPFAM" id="SSF55174">
    <property type="entry name" value="Alpha-L RNA-binding motif"/>
    <property type="match status" value="1"/>
</dbReference>
<dbReference type="Gene3D" id="3.10.290.10">
    <property type="entry name" value="RNA-binding S4 domain"/>
    <property type="match status" value="1"/>
</dbReference>
<dbReference type="PIRSF" id="PIRSF016821">
    <property type="entry name" value="HSP15"/>
    <property type="match status" value="1"/>
</dbReference>
<gene>
    <name evidence="7" type="ORF">ACFOEN_15680</name>
</gene>
<organism evidence="7 8">
    <name type="scientific">Piscinibacterium candidicorallinum</name>
    <dbReference type="NCBI Taxonomy" id="1793872"/>
    <lineage>
        <taxon>Bacteria</taxon>
        <taxon>Pseudomonadati</taxon>
        <taxon>Pseudomonadota</taxon>
        <taxon>Betaproteobacteria</taxon>
        <taxon>Burkholderiales</taxon>
        <taxon>Piscinibacterium</taxon>
    </lineage>
</organism>
<feature type="region of interest" description="Disordered" evidence="5">
    <location>
        <begin position="105"/>
        <end position="131"/>
    </location>
</feature>
<dbReference type="RefSeq" id="WP_377305538.1">
    <property type="nucleotide sequence ID" value="NZ_CP180191.1"/>
</dbReference>
<evidence type="ECO:0000313" key="8">
    <source>
        <dbReference type="Proteomes" id="UP001595556"/>
    </source>
</evidence>
<keyword evidence="3" id="KW-0238">DNA-binding</keyword>
<name>A0ABV7HBX6_9BURK</name>
<evidence type="ECO:0000259" key="6">
    <source>
        <dbReference type="SMART" id="SM00363"/>
    </source>
</evidence>
<evidence type="ECO:0000256" key="5">
    <source>
        <dbReference type="SAM" id="MobiDB-lite"/>
    </source>
</evidence>
<evidence type="ECO:0000256" key="3">
    <source>
        <dbReference type="ARBA" id="ARBA00023125"/>
    </source>
</evidence>
<dbReference type="InterPro" id="IPR025708">
    <property type="entry name" value="HSP15"/>
</dbReference>
<evidence type="ECO:0000256" key="2">
    <source>
        <dbReference type="ARBA" id="ARBA00022884"/>
    </source>
</evidence>
<proteinExistence type="inferred from homology"/>
<dbReference type="CDD" id="cd00165">
    <property type="entry name" value="S4"/>
    <property type="match status" value="1"/>
</dbReference>
<dbReference type="InterPro" id="IPR036986">
    <property type="entry name" value="S4_RNA-bd_sf"/>
</dbReference>
<comment type="similarity">
    <text evidence="1">Belongs to the HSP15 family.</text>
</comment>
<evidence type="ECO:0000256" key="4">
    <source>
        <dbReference type="PROSITE-ProRule" id="PRU00182"/>
    </source>
</evidence>
<evidence type="ECO:0000313" key="7">
    <source>
        <dbReference type="EMBL" id="MFC3149066.1"/>
    </source>
</evidence>
<feature type="domain" description="RNA-binding S4" evidence="6">
    <location>
        <begin position="10"/>
        <end position="71"/>
    </location>
</feature>